<dbReference type="AlphaFoldDB" id="A0A0C9RIM3"/>
<evidence type="ECO:0000313" key="2">
    <source>
        <dbReference type="Proteomes" id="UP000694866"/>
    </source>
</evidence>
<dbReference type="OrthoDB" id="368507at2759"/>
<reference evidence="3" key="2">
    <citation type="submission" date="2025-04" db="UniProtKB">
        <authorList>
            <consortium name="RefSeq"/>
        </authorList>
    </citation>
    <scope>IDENTIFICATION</scope>
    <source>
        <strain evidence="3">USDA-PBARC FA_bdor</strain>
        <tissue evidence="3">Whole organism</tissue>
    </source>
</reference>
<dbReference type="GeneID" id="105273891"/>
<dbReference type="KEGG" id="fas:105273891"/>
<proteinExistence type="predicted"/>
<evidence type="ECO:0000313" key="1">
    <source>
        <dbReference type="EMBL" id="JAG76518.1"/>
    </source>
</evidence>
<dbReference type="Proteomes" id="UP000694866">
    <property type="component" value="Unplaced"/>
</dbReference>
<dbReference type="InterPro" id="IPR032157">
    <property type="entry name" value="PAC4"/>
</dbReference>
<reference evidence="1" key="1">
    <citation type="submission" date="2015-01" db="EMBL/GenBank/DDBJ databases">
        <title>Transcriptome Assembly of Fopius arisanus.</title>
        <authorList>
            <person name="Geib S."/>
        </authorList>
    </citation>
    <scope>NUCLEOTIDE SEQUENCE</scope>
</reference>
<name>A0A0C9RIM3_9HYME</name>
<accession>A0A0C9RIM3</accession>
<dbReference type="PANTHER" id="PTHR33559">
    <property type="entry name" value="PROTEASOME ASSEMBLY CHAPERONE 4"/>
    <property type="match status" value="1"/>
</dbReference>
<dbReference type="EMBL" id="GBYB01006751">
    <property type="protein sequence ID" value="JAG76518.1"/>
    <property type="molecule type" value="Transcribed_RNA"/>
</dbReference>
<gene>
    <name evidence="1" type="primary">PSMG4</name>
    <name evidence="3" type="synonym">LOC105273891</name>
    <name evidence="1" type="ORF">g.49107</name>
</gene>
<protein>
    <submittedName>
        <fullName evidence="1">PSMG4 protein</fullName>
    </submittedName>
</protein>
<dbReference type="Pfam" id="PF16093">
    <property type="entry name" value="PAC4"/>
    <property type="match status" value="1"/>
</dbReference>
<dbReference type="PANTHER" id="PTHR33559:SF1">
    <property type="entry name" value="PROTEASOME ASSEMBLY CHAPERONE 4"/>
    <property type="match status" value="1"/>
</dbReference>
<sequence>MSAGNSVEMSSSSEETDVEFLESNFMFHEFCDNVGEFRYTCQIMKMEESFYIYVGATGKETMDQLTYAFLSSYDHQPLVTRVLGDIENTLSSALAHKFTQLCGQPVYVSVNTPLYRPVMGNIERRVTEEFKKYAMES</sequence>
<dbReference type="RefSeq" id="XP_011314890.1">
    <property type="nucleotide sequence ID" value="XM_011316588.1"/>
</dbReference>
<evidence type="ECO:0000313" key="3">
    <source>
        <dbReference type="RefSeq" id="XP_011314890.1"/>
    </source>
</evidence>
<dbReference type="GO" id="GO:0043248">
    <property type="term" value="P:proteasome assembly"/>
    <property type="evidence" value="ECO:0007669"/>
    <property type="project" value="InterPro"/>
</dbReference>
<organism evidence="1">
    <name type="scientific">Fopius arisanus</name>
    <dbReference type="NCBI Taxonomy" id="64838"/>
    <lineage>
        <taxon>Eukaryota</taxon>
        <taxon>Metazoa</taxon>
        <taxon>Ecdysozoa</taxon>
        <taxon>Arthropoda</taxon>
        <taxon>Hexapoda</taxon>
        <taxon>Insecta</taxon>
        <taxon>Pterygota</taxon>
        <taxon>Neoptera</taxon>
        <taxon>Endopterygota</taxon>
        <taxon>Hymenoptera</taxon>
        <taxon>Apocrita</taxon>
        <taxon>Ichneumonoidea</taxon>
        <taxon>Braconidae</taxon>
        <taxon>Opiinae</taxon>
        <taxon>Fopius</taxon>
    </lineage>
</organism>
<accession>A0A9R1TSI7</accession>
<keyword evidence="2" id="KW-1185">Reference proteome</keyword>